<dbReference type="SMART" id="SM00332">
    <property type="entry name" value="PP2Cc"/>
    <property type="match status" value="1"/>
</dbReference>
<dbReference type="Gene3D" id="3.80.10.10">
    <property type="entry name" value="Ribonuclease Inhibitor"/>
    <property type="match status" value="3"/>
</dbReference>
<dbReference type="InterPro" id="IPR032675">
    <property type="entry name" value="LRR_dom_sf"/>
</dbReference>
<dbReference type="SUPFAM" id="SSF52058">
    <property type="entry name" value="L domain-like"/>
    <property type="match status" value="2"/>
</dbReference>
<proteinExistence type="predicted"/>
<organism evidence="6 7">
    <name type="scientific">Dimorphilus gyrociliatus</name>
    <dbReference type="NCBI Taxonomy" id="2664684"/>
    <lineage>
        <taxon>Eukaryota</taxon>
        <taxon>Metazoa</taxon>
        <taxon>Spiralia</taxon>
        <taxon>Lophotrochozoa</taxon>
        <taxon>Annelida</taxon>
        <taxon>Polychaeta</taxon>
        <taxon>Polychaeta incertae sedis</taxon>
        <taxon>Dinophilidae</taxon>
        <taxon>Dimorphilus</taxon>
    </lineage>
</organism>
<dbReference type="CDD" id="cd17213">
    <property type="entry name" value="RA_PHLPP"/>
    <property type="match status" value="1"/>
</dbReference>
<dbReference type="InterPro" id="IPR001849">
    <property type="entry name" value="PH_domain"/>
</dbReference>
<dbReference type="GO" id="GO:0005737">
    <property type="term" value="C:cytoplasm"/>
    <property type="evidence" value="ECO:0007669"/>
    <property type="project" value="TreeGrafter"/>
</dbReference>
<sequence length="1376" mass="154508">MSTCSSGILSHFSADLNGAATLTREPKLSYRNKTQAWWLTNPSRKGSNRVFDGVDGYDNLGGNDDEETWDLTPSLIELAEVGRSNVALRQPNVRIKEWLSSDSSHGFIRVYSTSSTSVIVPCALSTSVPKVAATLGVSPNSLFVQCHGDVTRRLLSDENPLCIQNEYLMNIGYSDGERIQEEGTSEDLQYLIRFSTNKPYVDGTYTSDKLKSLAEIRKGRFSSWQKRLCTLCGTRMTVYKSSSPNQESATVIELVKGKVEEVNTKGRENVLKVSSCIGGDRTYYLSFSLTSEYLKWLRKLKKATIKLPTKADLSNCNLEVLPHTIFNNEHLVILNLRKNLLSEKAIAEMESETNLTLPQIGYIDDLAKFTRLRSLNLADNRLTYFPLSLCEIITLVELNLSSNKIEKIPEETNRLRNLQALHLHNNLLRHLPDNLTTMNRLFILVLAFNKFNQLPPAVAALTDIRISDVEKVIMSGNQISKLSNELILSKLKFAKVIDLRLNRLQLHASETFKFHVLEQLTHLDIRDNYVTDLDLRCVKGLQSLHCERNRMSNLQLCGNCLKEVFASNNSLEQFAISPKPELLHTLDVSQNQLRALPDYLSECFFLERFYVNNNNLSNLPLRIFSGAKKLRILRADHNRLTDLPEVEEGRSFLIEEVYLQANGIKQLPCYFFQCANKLKILNLSSNRLNFLPNLNETYDLNKVQELYLTGNLLNDRACSTICGFHRLKVLHLAYNDLTKLPEEIANLQFLQEINVSGNQLRFLPSCLGNLQKLVVLRAHSNALNSLPDLKKASNLRVLDVGHNRLLNVNVTSLMASQISLLDMSLNAQLKVDPKAFKNIRHKKRVCLVDLTGQNRGLPGLTGRNFPDPLDDPADHDPTLPWKVGFSISPGWRNKLCISLVRELSFGGKDSAVVGLIDGGRNDQVAKRLLTLLPEILDEEVKRSGNRSKFLKYTFIRAHAKLASIGQKIGASVALMYIRRTYSGMINQYTLQLANVGDVEAVLCRRGDAQLITKLHSISDSEERQRIYETSAIVTEEGKINGTTKCTRQLGVSYLYPHVIPDPHVTRIALRPDDEFVIIGNKGLWRFVSYDEAVEKIYDIGSPVAAAKQLQDLAQSYGCRENIGVMVIRLNTDRGPSLARLKRNQSMSIDDLDAAKELEERKNKQTKSSPAYIELPFPPARIIPGPSSIPEQKKPLQSSKGLRVRSASTSKEIDNDSSSIAISEYSTDNGSSQKVVTLKPLPKQRFRKKNVAEGWEDVLRKRLQNDVKSKELEHSAMQLNTSSLVSSGGVWLNGESNWFKQSTSSSRTITPPAWTSAAPSQGANPAYSAFEGDEDLNDDPKPVSIRVSRQHSREDDAQPASVRVTRPALQMFDIAQL</sequence>
<feature type="compositionally biased region" description="Polar residues" evidence="4">
    <location>
        <begin position="1194"/>
        <end position="1215"/>
    </location>
</feature>
<dbReference type="EMBL" id="CAJFCJ010000001">
    <property type="protein sequence ID" value="CAD5110680.1"/>
    <property type="molecule type" value="Genomic_DNA"/>
</dbReference>
<keyword evidence="7" id="KW-1185">Reference proteome</keyword>
<feature type="domain" description="PPM-type phosphatase" evidence="5">
    <location>
        <begin position="882"/>
        <end position="1129"/>
    </location>
</feature>
<dbReference type="PROSITE" id="PS51746">
    <property type="entry name" value="PPM_2"/>
    <property type="match status" value="1"/>
</dbReference>
<dbReference type="InterPro" id="IPR036457">
    <property type="entry name" value="PPM-type-like_dom_sf"/>
</dbReference>
<protein>
    <submittedName>
        <fullName evidence="6">DgyrCDS56</fullName>
    </submittedName>
</protein>
<dbReference type="InterPro" id="IPR055071">
    <property type="entry name" value="RA_PHLPP-like"/>
</dbReference>
<dbReference type="InterPro" id="IPR001611">
    <property type="entry name" value="Leu-rich_rpt"/>
</dbReference>
<dbReference type="Proteomes" id="UP000549394">
    <property type="component" value="Unassembled WGS sequence"/>
</dbReference>
<dbReference type="SUPFAM" id="SSF50729">
    <property type="entry name" value="PH domain-like"/>
    <property type="match status" value="1"/>
</dbReference>
<reference evidence="6 7" key="1">
    <citation type="submission" date="2020-08" db="EMBL/GenBank/DDBJ databases">
        <authorList>
            <person name="Hejnol A."/>
        </authorList>
    </citation>
    <scope>NUCLEOTIDE SEQUENCE [LARGE SCALE GENOMIC DNA]</scope>
</reference>
<dbReference type="Pfam" id="PF00481">
    <property type="entry name" value="PP2C"/>
    <property type="match status" value="1"/>
</dbReference>
<accession>A0A7I8V3R5</accession>
<keyword evidence="1" id="KW-0433">Leucine-rich repeat</keyword>
<evidence type="ECO:0000256" key="3">
    <source>
        <dbReference type="ARBA" id="ARBA00022737"/>
    </source>
</evidence>
<dbReference type="SMART" id="SM00364">
    <property type="entry name" value="LRR_BAC"/>
    <property type="match status" value="8"/>
</dbReference>
<feature type="region of interest" description="Disordered" evidence="4">
    <location>
        <begin position="1158"/>
        <end position="1177"/>
    </location>
</feature>
<evidence type="ECO:0000313" key="6">
    <source>
        <dbReference type="EMBL" id="CAD5110680.1"/>
    </source>
</evidence>
<dbReference type="InterPro" id="IPR003591">
    <property type="entry name" value="Leu-rich_rpt_typical-subtyp"/>
</dbReference>
<dbReference type="Gene3D" id="3.60.40.10">
    <property type="entry name" value="PPM-type phosphatase domain"/>
    <property type="match status" value="1"/>
</dbReference>
<dbReference type="InterPro" id="IPR055414">
    <property type="entry name" value="LRR_R13L4/SHOC2-like"/>
</dbReference>
<keyword evidence="3" id="KW-0677">Repeat</keyword>
<dbReference type="GO" id="GO:0046872">
    <property type="term" value="F:metal ion binding"/>
    <property type="evidence" value="ECO:0007669"/>
    <property type="project" value="UniProtKB-KW"/>
</dbReference>
<evidence type="ECO:0000256" key="1">
    <source>
        <dbReference type="ARBA" id="ARBA00022614"/>
    </source>
</evidence>
<gene>
    <name evidence="6" type="ORF">DGYR_LOCUS54</name>
</gene>
<feature type="region of interest" description="Disordered" evidence="4">
    <location>
        <begin position="1182"/>
        <end position="1215"/>
    </location>
</feature>
<dbReference type="InterPro" id="IPR050216">
    <property type="entry name" value="LRR_domain-containing"/>
</dbReference>
<keyword evidence="2" id="KW-0479">Metal-binding</keyword>
<dbReference type="Pfam" id="PF23598">
    <property type="entry name" value="LRR_14"/>
    <property type="match status" value="1"/>
</dbReference>
<dbReference type="InterPro" id="IPR001932">
    <property type="entry name" value="PPM-type_phosphatase-like_dom"/>
</dbReference>
<name>A0A7I8V3R5_9ANNE</name>
<dbReference type="Pfam" id="PF00169">
    <property type="entry name" value="PH"/>
    <property type="match status" value="1"/>
</dbReference>
<feature type="region of interest" description="Disordered" evidence="4">
    <location>
        <begin position="1301"/>
        <end position="1363"/>
    </location>
</feature>
<dbReference type="OrthoDB" id="1394818at2759"/>
<dbReference type="CDD" id="cd00143">
    <property type="entry name" value="PP2Cc"/>
    <property type="match status" value="1"/>
</dbReference>
<evidence type="ECO:0000256" key="2">
    <source>
        <dbReference type="ARBA" id="ARBA00022723"/>
    </source>
</evidence>
<evidence type="ECO:0000259" key="5">
    <source>
        <dbReference type="PROSITE" id="PS51746"/>
    </source>
</evidence>
<dbReference type="SMART" id="SM00369">
    <property type="entry name" value="LRR_TYP"/>
    <property type="match status" value="10"/>
</dbReference>
<dbReference type="PANTHER" id="PTHR48051:SF54">
    <property type="entry name" value="LEUCINE-RICH REPEAT-CONTAINING PROTEIN"/>
    <property type="match status" value="1"/>
</dbReference>
<evidence type="ECO:0000256" key="4">
    <source>
        <dbReference type="SAM" id="MobiDB-lite"/>
    </source>
</evidence>
<dbReference type="SMART" id="SM00233">
    <property type="entry name" value="PH"/>
    <property type="match status" value="1"/>
</dbReference>
<dbReference type="PROSITE" id="PS51450">
    <property type="entry name" value="LRR"/>
    <property type="match status" value="4"/>
</dbReference>
<dbReference type="SUPFAM" id="SSF81606">
    <property type="entry name" value="PP2C-like"/>
    <property type="match status" value="1"/>
</dbReference>
<dbReference type="PANTHER" id="PTHR48051">
    <property type="match status" value="1"/>
</dbReference>
<dbReference type="InterPro" id="IPR011993">
    <property type="entry name" value="PH-like_dom_sf"/>
</dbReference>
<evidence type="ECO:0000313" key="7">
    <source>
        <dbReference type="Proteomes" id="UP000549394"/>
    </source>
</evidence>
<dbReference type="Gene3D" id="2.30.29.30">
    <property type="entry name" value="Pleckstrin-homology domain (PH domain)/Phosphotyrosine-binding domain (PTB)"/>
    <property type="match status" value="1"/>
</dbReference>
<comment type="caution">
    <text evidence="6">The sequence shown here is derived from an EMBL/GenBank/DDBJ whole genome shotgun (WGS) entry which is preliminary data.</text>
</comment>
<dbReference type="Pfam" id="PF23010">
    <property type="entry name" value="RA_3"/>
    <property type="match status" value="1"/>
</dbReference>